<reference evidence="2 3" key="1">
    <citation type="submission" date="2016-02" db="EMBL/GenBank/DDBJ databases">
        <title>Genome analysis of coral dinoflagellate symbionts highlights evolutionary adaptations to a symbiotic lifestyle.</title>
        <authorList>
            <person name="Aranda M."/>
            <person name="Li Y."/>
            <person name="Liew Y.J."/>
            <person name="Baumgarten S."/>
            <person name="Simakov O."/>
            <person name="Wilson M."/>
            <person name="Piel J."/>
            <person name="Ashoor H."/>
            <person name="Bougouffa S."/>
            <person name="Bajic V.B."/>
            <person name="Ryu T."/>
            <person name="Ravasi T."/>
            <person name="Bayer T."/>
            <person name="Micklem G."/>
            <person name="Kim H."/>
            <person name="Bhak J."/>
            <person name="Lajeunesse T.C."/>
            <person name="Voolstra C.R."/>
        </authorList>
    </citation>
    <scope>NUCLEOTIDE SEQUENCE [LARGE SCALE GENOMIC DNA]</scope>
    <source>
        <strain evidence="2 3">CCMP2467</strain>
    </source>
</reference>
<evidence type="ECO:0000313" key="3">
    <source>
        <dbReference type="Proteomes" id="UP000186817"/>
    </source>
</evidence>
<accession>A0A1Q9DN76</accession>
<evidence type="ECO:0000259" key="1">
    <source>
        <dbReference type="Pfam" id="PF14588"/>
    </source>
</evidence>
<dbReference type="InterPro" id="IPR013813">
    <property type="entry name" value="Endoribo_LPSP/chorism_mut-like"/>
</dbReference>
<dbReference type="Gene3D" id="3.30.1330.40">
    <property type="entry name" value="RutC-like"/>
    <property type="match status" value="1"/>
</dbReference>
<keyword evidence="3" id="KW-1185">Reference proteome</keyword>
<protein>
    <recommendedName>
        <fullName evidence="1">Endoribonuclease L-PSP/chorismate mutase-like domain-containing protein</fullName>
    </recommendedName>
</protein>
<dbReference type="InterPro" id="IPR035959">
    <property type="entry name" value="RutC-like_sf"/>
</dbReference>
<dbReference type="CDD" id="cd02199">
    <property type="entry name" value="YjgF_YER057c_UK114_like_1"/>
    <property type="match status" value="1"/>
</dbReference>
<dbReference type="Proteomes" id="UP000186817">
    <property type="component" value="Unassembled WGS sequence"/>
</dbReference>
<dbReference type="Pfam" id="PF14588">
    <property type="entry name" value="YjgF_endoribonc"/>
    <property type="match status" value="1"/>
</dbReference>
<proteinExistence type="predicted"/>
<name>A0A1Q9DN76_SYMMI</name>
<organism evidence="2 3">
    <name type="scientific">Symbiodinium microadriaticum</name>
    <name type="common">Dinoflagellate</name>
    <name type="synonym">Zooxanthella microadriatica</name>
    <dbReference type="NCBI Taxonomy" id="2951"/>
    <lineage>
        <taxon>Eukaryota</taxon>
        <taxon>Sar</taxon>
        <taxon>Alveolata</taxon>
        <taxon>Dinophyceae</taxon>
        <taxon>Suessiales</taxon>
        <taxon>Symbiodiniaceae</taxon>
        <taxon>Symbiodinium</taxon>
    </lineage>
</organism>
<dbReference type="EMBL" id="LSRX01000460">
    <property type="protein sequence ID" value="OLP96626.1"/>
    <property type="molecule type" value="Genomic_DNA"/>
</dbReference>
<dbReference type="PANTHER" id="PTHR43760:SF1">
    <property type="entry name" value="ENDORIBONUCLEASE L-PSP_CHORISMATE MUTASE-LIKE DOMAIN-CONTAINING PROTEIN"/>
    <property type="match status" value="1"/>
</dbReference>
<sequence length="242" mass="26699">MPLVEVFAKEEMLPMIPAAEFCHFLQEHFKVEPGIVQVMMTAVKDLAPEPVYISVRAKGTPPRREKVNELLAGIGRWLTGKGLRSGKIRIELFSKCPKRELSAVRFWMLCASARRMAGRVEKRVAELGLAIPEAAAPAANYVPWVRTGNNMLFISGQIPKQPDNSLLKGTLGATVGIEEGKAAARLCALHLVGQMKAACSGDLDKAPKLTGSLKHDQPVHRKFCNQDAEIMKFYMFASCLLR</sequence>
<feature type="domain" description="Endoribonuclease L-PSP/chorismate mutase-like" evidence="1">
    <location>
        <begin position="121"/>
        <end position="205"/>
    </location>
</feature>
<dbReference type="SUPFAM" id="SSF55298">
    <property type="entry name" value="YjgF-like"/>
    <property type="match status" value="1"/>
</dbReference>
<evidence type="ECO:0000313" key="2">
    <source>
        <dbReference type="EMBL" id="OLP96626.1"/>
    </source>
</evidence>
<comment type="caution">
    <text evidence="2">The sequence shown here is derived from an EMBL/GenBank/DDBJ whole genome shotgun (WGS) entry which is preliminary data.</text>
</comment>
<gene>
    <name evidence="2" type="ORF">AK812_SmicGene21134</name>
</gene>
<dbReference type="PANTHER" id="PTHR43760">
    <property type="entry name" value="ENDORIBONUCLEASE-RELATED"/>
    <property type="match status" value="1"/>
</dbReference>
<dbReference type="AlphaFoldDB" id="A0A1Q9DN76"/>
<dbReference type="OrthoDB" id="309640at2759"/>